<keyword evidence="4" id="KW-1185">Reference proteome</keyword>
<dbReference type="Proteomes" id="UP001224392">
    <property type="component" value="Unassembled WGS sequence"/>
</dbReference>
<name>A0ABQ6LY17_9GAMM</name>
<comment type="similarity">
    <text evidence="1">Belongs to the SCO1/2 family.</text>
</comment>
<gene>
    <name evidence="3" type="primary">senC_2</name>
    <name evidence="3" type="ORF">MNKW57_12530</name>
</gene>
<dbReference type="Gene3D" id="3.40.30.10">
    <property type="entry name" value="Glutaredoxin"/>
    <property type="match status" value="1"/>
</dbReference>
<dbReference type="Pfam" id="PF02630">
    <property type="entry name" value="SCO1-SenC"/>
    <property type="match status" value="1"/>
</dbReference>
<dbReference type="CDD" id="cd02968">
    <property type="entry name" value="SCO"/>
    <property type="match status" value="1"/>
</dbReference>
<evidence type="ECO:0000256" key="2">
    <source>
        <dbReference type="SAM" id="MobiDB-lite"/>
    </source>
</evidence>
<sequence length="223" mass="24382">MLSLCSAFLLSGLLALLLLPSGKEAPPRIQGVLIQNPLPLQPFTLESHTGDLFSNEQLRGTWHLIAYGYTHCPDICPATLATLTETMRALQQADARDTRVLFYSVDPQRDTRAKLALYVPYFDPGFIGLRMSGDGRHLGFERSLGIVAMLTPTESTPNPSDPTTPSPAAGIPYRVSHGVHIFLTNPDGALQAVFKPGTDTPGIQSFSAEQIARDYTAIRRHLR</sequence>
<dbReference type="InterPro" id="IPR036249">
    <property type="entry name" value="Thioredoxin-like_sf"/>
</dbReference>
<evidence type="ECO:0000256" key="1">
    <source>
        <dbReference type="ARBA" id="ARBA00010996"/>
    </source>
</evidence>
<dbReference type="SUPFAM" id="SSF52833">
    <property type="entry name" value="Thioredoxin-like"/>
    <property type="match status" value="1"/>
</dbReference>
<organism evidence="3 4">
    <name type="scientific">Biformimicrobium ophioploci</name>
    <dbReference type="NCBI Taxonomy" id="3036711"/>
    <lineage>
        <taxon>Bacteria</taxon>
        <taxon>Pseudomonadati</taxon>
        <taxon>Pseudomonadota</taxon>
        <taxon>Gammaproteobacteria</taxon>
        <taxon>Cellvibrionales</taxon>
        <taxon>Microbulbiferaceae</taxon>
        <taxon>Biformimicrobium</taxon>
    </lineage>
</organism>
<dbReference type="PANTHER" id="PTHR12151">
    <property type="entry name" value="ELECTRON TRANSPORT PROTIN SCO1/SENC FAMILY MEMBER"/>
    <property type="match status" value="1"/>
</dbReference>
<feature type="region of interest" description="Disordered" evidence="2">
    <location>
        <begin position="151"/>
        <end position="170"/>
    </location>
</feature>
<comment type="caution">
    <text evidence="3">The sequence shown here is derived from an EMBL/GenBank/DDBJ whole genome shotgun (WGS) entry which is preliminary data.</text>
</comment>
<dbReference type="PANTHER" id="PTHR12151:SF25">
    <property type="entry name" value="LINALOOL DEHYDRATASE_ISOMERASE DOMAIN-CONTAINING PROTEIN"/>
    <property type="match status" value="1"/>
</dbReference>
<accession>A0ABQ6LY17</accession>
<proteinExistence type="inferred from homology"/>
<evidence type="ECO:0000313" key="4">
    <source>
        <dbReference type="Proteomes" id="UP001224392"/>
    </source>
</evidence>
<reference evidence="3 4" key="1">
    <citation type="submission" date="2023-04" db="EMBL/GenBank/DDBJ databases">
        <title>Marinobulbifer ophiurae gen. nov., sp. Nov., isolate from tissue of brittle star Ophioplocus japonicus.</title>
        <authorList>
            <person name="Kawano K."/>
            <person name="Sawayama S."/>
            <person name="Nakagawa S."/>
        </authorList>
    </citation>
    <scope>NUCLEOTIDE SEQUENCE [LARGE SCALE GENOMIC DNA]</scope>
    <source>
        <strain evidence="3 4">NKW57</strain>
    </source>
</reference>
<protein>
    <submittedName>
        <fullName evidence="3">Cytochrome c oxidase copper chaperone SenC</fullName>
    </submittedName>
</protein>
<evidence type="ECO:0000313" key="3">
    <source>
        <dbReference type="EMBL" id="GMG86932.1"/>
    </source>
</evidence>
<dbReference type="EMBL" id="BSYJ01000002">
    <property type="protein sequence ID" value="GMG86932.1"/>
    <property type="molecule type" value="Genomic_DNA"/>
</dbReference>
<dbReference type="InterPro" id="IPR003782">
    <property type="entry name" value="SCO1/SenC"/>
</dbReference>